<keyword evidence="1" id="KW-0812">Transmembrane</keyword>
<protein>
    <submittedName>
        <fullName evidence="2">Uncharacterized protein</fullName>
    </submittedName>
</protein>
<gene>
    <name evidence="2" type="ORF">C8P66_11042</name>
</gene>
<keyword evidence="3" id="KW-1185">Reference proteome</keyword>
<sequence>MRAVRLAAIALEAEGARISLGARRWGRRAVFGAVAAVAGIACFAVLHLLAWHALAPSLMPVPRAAVLAGFDAVLALVCGLVASRGSETQMEQEARAVRDLALSGAATSLVPPALIQAFAIGRVIAGIIGRRPR</sequence>
<dbReference type="AlphaFoldDB" id="A0A2W7IGR8"/>
<feature type="transmembrane region" description="Helical" evidence="1">
    <location>
        <begin position="31"/>
        <end position="52"/>
    </location>
</feature>
<name>A0A2W7IGR8_9PROT</name>
<comment type="caution">
    <text evidence="2">The sequence shown here is derived from an EMBL/GenBank/DDBJ whole genome shotgun (WGS) entry which is preliminary data.</text>
</comment>
<feature type="transmembrane region" description="Helical" evidence="1">
    <location>
        <begin position="64"/>
        <end position="82"/>
    </location>
</feature>
<evidence type="ECO:0000313" key="2">
    <source>
        <dbReference type="EMBL" id="PZW45844.1"/>
    </source>
</evidence>
<evidence type="ECO:0000256" key="1">
    <source>
        <dbReference type="SAM" id="Phobius"/>
    </source>
</evidence>
<dbReference type="Proteomes" id="UP000249688">
    <property type="component" value="Unassembled WGS sequence"/>
</dbReference>
<keyword evidence="1" id="KW-0472">Membrane</keyword>
<reference evidence="2 3" key="1">
    <citation type="submission" date="2018-06" db="EMBL/GenBank/DDBJ databases">
        <title>Genomic Encyclopedia of Archaeal and Bacterial Type Strains, Phase II (KMG-II): from individual species to whole genera.</title>
        <authorList>
            <person name="Goeker M."/>
        </authorList>
    </citation>
    <scope>NUCLEOTIDE SEQUENCE [LARGE SCALE GENOMIC DNA]</scope>
    <source>
        <strain evidence="2 3">DSM 24525</strain>
    </source>
</reference>
<proteinExistence type="predicted"/>
<evidence type="ECO:0000313" key="3">
    <source>
        <dbReference type="Proteomes" id="UP000249688"/>
    </source>
</evidence>
<dbReference type="RefSeq" id="WP_146422798.1">
    <property type="nucleotide sequence ID" value="NZ_QKYU01000010.1"/>
</dbReference>
<organism evidence="2 3">
    <name type="scientific">Humitalea rosea</name>
    <dbReference type="NCBI Taxonomy" id="990373"/>
    <lineage>
        <taxon>Bacteria</taxon>
        <taxon>Pseudomonadati</taxon>
        <taxon>Pseudomonadota</taxon>
        <taxon>Alphaproteobacteria</taxon>
        <taxon>Acetobacterales</taxon>
        <taxon>Roseomonadaceae</taxon>
        <taxon>Humitalea</taxon>
    </lineage>
</organism>
<keyword evidence="1" id="KW-1133">Transmembrane helix</keyword>
<dbReference type="EMBL" id="QKYU01000010">
    <property type="protein sequence ID" value="PZW45844.1"/>
    <property type="molecule type" value="Genomic_DNA"/>
</dbReference>
<accession>A0A2W7IGR8</accession>